<evidence type="ECO:0000259" key="2">
    <source>
        <dbReference type="Pfam" id="PF11716"/>
    </source>
</evidence>
<evidence type="ECO:0000313" key="3">
    <source>
        <dbReference type="EMBL" id="ABD09576.1"/>
    </source>
</evidence>
<evidence type="ECO:0000256" key="1">
    <source>
        <dbReference type="SAM" id="MobiDB-lite"/>
    </source>
</evidence>
<dbReference type="Pfam" id="PF11716">
    <property type="entry name" value="MDMPI_N"/>
    <property type="match status" value="1"/>
</dbReference>
<name>Q2JGL6_FRACC</name>
<feature type="region of interest" description="Disordered" evidence="1">
    <location>
        <begin position="161"/>
        <end position="184"/>
    </location>
</feature>
<feature type="compositionally biased region" description="Polar residues" evidence="1">
    <location>
        <begin position="170"/>
        <end position="184"/>
    </location>
</feature>
<dbReference type="STRING" id="106370.Francci3_0184"/>
<accession>Q2JGL6</accession>
<dbReference type="InterPro" id="IPR024344">
    <property type="entry name" value="MDMPI_metal-binding"/>
</dbReference>
<gene>
    <name evidence="3" type="ordered locus">Francci3_0184</name>
</gene>
<feature type="domain" description="Mycothiol-dependent maleylpyruvate isomerase metal-binding" evidence="2">
    <location>
        <begin position="29"/>
        <end position="114"/>
    </location>
</feature>
<protein>
    <recommendedName>
        <fullName evidence="2">Mycothiol-dependent maleylpyruvate isomerase metal-binding domain-containing protein</fullName>
    </recommendedName>
</protein>
<dbReference type="AlphaFoldDB" id="Q2JGL6"/>
<dbReference type="eggNOG" id="COG0346">
    <property type="taxonomic scope" value="Bacteria"/>
</dbReference>
<dbReference type="PhylomeDB" id="Q2JGL6"/>
<keyword evidence="4" id="KW-1185">Reference proteome</keyword>
<organism evidence="3 4">
    <name type="scientific">Frankia casuarinae (strain DSM 45818 / CECT 9043 / HFP020203 / CcI3)</name>
    <dbReference type="NCBI Taxonomy" id="106370"/>
    <lineage>
        <taxon>Bacteria</taxon>
        <taxon>Bacillati</taxon>
        <taxon>Actinomycetota</taxon>
        <taxon>Actinomycetes</taxon>
        <taxon>Frankiales</taxon>
        <taxon>Frankiaceae</taxon>
        <taxon>Frankia</taxon>
    </lineage>
</organism>
<dbReference type="GO" id="GO:0046872">
    <property type="term" value="F:metal ion binding"/>
    <property type="evidence" value="ECO:0007669"/>
    <property type="project" value="InterPro"/>
</dbReference>
<dbReference type="Proteomes" id="UP000001937">
    <property type="component" value="Chromosome"/>
</dbReference>
<proteinExistence type="predicted"/>
<reference evidence="3 4" key="1">
    <citation type="journal article" date="2007" name="Genome Res.">
        <title>Genome characteristics of facultatively symbiotic Frankia sp. strains reflect host range and host plant biogeography.</title>
        <authorList>
            <person name="Normand P."/>
            <person name="Lapierre P."/>
            <person name="Tisa L.S."/>
            <person name="Gogarten J.P."/>
            <person name="Alloisio N."/>
            <person name="Bagnarol E."/>
            <person name="Bassi C.A."/>
            <person name="Berry A.M."/>
            <person name="Bickhart D.M."/>
            <person name="Choisne N."/>
            <person name="Couloux A."/>
            <person name="Cournoyer B."/>
            <person name="Cruveiller S."/>
            <person name="Daubin V."/>
            <person name="Demange N."/>
            <person name="Francino M.P."/>
            <person name="Goltsman E."/>
            <person name="Huang Y."/>
            <person name="Kopp O.R."/>
            <person name="Labarre L."/>
            <person name="Lapidus A."/>
            <person name="Lavire C."/>
            <person name="Marechal J."/>
            <person name="Martinez M."/>
            <person name="Mastronunzio J.E."/>
            <person name="Mullin B.C."/>
            <person name="Niemann J."/>
            <person name="Pujic P."/>
            <person name="Rawnsley T."/>
            <person name="Rouy Z."/>
            <person name="Schenowitz C."/>
            <person name="Sellstedt A."/>
            <person name="Tavares F."/>
            <person name="Tomkins J.P."/>
            <person name="Vallenet D."/>
            <person name="Valverde C."/>
            <person name="Wall L.G."/>
            <person name="Wang Y."/>
            <person name="Medigue C."/>
            <person name="Benson D.R."/>
        </authorList>
    </citation>
    <scope>NUCLEOTIDE SEQUENCE [LARGE SCALE GENOMIC DNA]</scope>
    <source>
        <strain evidence="4">DSM 45818 / CECT 9043 / CcI3</strain>
    </source>
</reference>
<dbReference type="HOGENOM" id="CLU_107588_0_0_11"/>
<evidence type="ECO:0000313" key="4">
    <source>
        <dbReference type="Proteomes" id="UP000001937"/>
    </source>
</evidence>
<sequence length="184" mass="20141">MRTTIDLPDDLHRQAMSIARDTSRTLSETAADLMRRGLGQGRPTHAYLPFDLTVPPDTPPREVLQVITACGGLLSSALATADPATQAWHWGPCDPEGFAAMGVAEILLHTWDIAAGLTVPCRFPAPLGIRVLRRLFPDAPDGDPAQVLLWCTGRSELDGRPRRTSWRWEATTSARPFQQPAPQV</sequence>
<dbReference type="KEGG" id="fra:Francci3_0184"/>
<dbReference type="EMBL" id="CP000249">
    <property type="protein sequence ID" value="ABD09576.1"/>
    <property type="molecule type" value="Genomic_DNA"/>
</dbReference>